<feature type="non-terminal residue" evidence="5">
    <location>
        <position position="259"/>
    </location>
</feature>
<sequence>IWSAMERVREARTVWRTAADRITETLAKTAPSDPAAERAKCALELFDHLAWTGDLKGLKAGGSISDLALWFTADWLTTDHEDGMLEMLAVDLGLSDSSKNSVQPTYFAHGLARAYMNPNTYRTARQFQWLRRLGEAFATKDRRRLGTIVNKDENHWVGLAIDCEDETVGYGDGFGGKVPGDLRRHLDWWLFEHLGVKFRWTDLPIPPQNDVHSCGLLAYFAVANFFDGKRFPLPKATSASMADERIKMFLRLVERHRSK</sequence>
<evidence type="ECO:0000256" key="3">
    <source>
        <dbReference type="ARBA" id="ARBA00022801"/>
    </source>
</evidence>
<keyword evidence="6" id="KW-1185">Reference proteome</keyword>
<dbReference type="PROSITE" id="PS50600">
    <property type="entry name" value="ULP_PROTEASE"/>
    <property type="match status" value="1"/>
</dbReference>
<evidence type="ECO:0000259" key="4">
    <source>
        <dbReference type="PROSITE" id="PS50600"/>
    </source>
</evidence>
<keyword evidence="3" id="KW-0378">Hydrolase</keyword>
<dbReference type="EMBL" id="JARIHO010000147">
    <property type="protein sequence ID" value="KAJ7300993.1"/>
    <property type="molecule type" value="Genomic_DNA"/>
</dbReference>
<evidence type="ECO:0000313" key="6">
    <source>
        <dbReference type="Proteomes" id="UP001218218"/>
    </source>
</evidence>
<dbReference type="InterPro" id="IPR003653">
    <property type="entry name" value="Peptidase_C48_C"/>
</dbReference>
<reference evidence="5" key="1">
    <citation type="submission" date="2023-03" db="EMBL/GenBank/DDBJ databases">
        <title>Massive genome expansion in bonnet fungi (Mycena s.s.) driven by repeated elements and novel gene families across ecological guilds.</title>
        <authorList>
            <consortium name="Lawrence Berkeley National Laboratory"/>
            <person name="Harder C.B."/>
            <person name="Miyauchi S."/>
            <person name="Viragh M."/>
            <person name="Kuo A."/>
            <person name="Thoen E."/>
            <person name="Andreopoulos B."/>
            <person name="Lu D."/>
            <person name="Skrede I."/>
            <person name="Drula E."/>
            <person name="Henrissat B."/>
            <person name="Morin E."/>
            <person name="Kohler A."/>
            <person name="Barry K."/>
            <person name="LaButti K."/>
            <person name="Morin E."/>
            <person name="Salamov A."/>
            <person name="Lipzen A."/>
            <person name="Mereny Z."/>
            <person name="Hegedus B."/>
            <person name="Baldrian P."/>
            <person name="Stursova M."/>
            <person name="Weitz H."/>
            <person name="Taylor A."/>
            <person name="Grigoriev I.V."/>
            <person name="Nagy L.G."/>
            <person name="Martin F."/>
            <person name="Kauserud H."/>
        </authorList>
    </citation>
    <scope>NUCLEOTIDE SEQUENCE</scope>
    <source>
        <strain evidence="5">CBHHK002</strain>
    </source>
</reference>
<dbReference type="GO" id="GO:0008234">
    <property type="term" value="F:cysteine-type peptidase activity"/>
    <property type="evidence" value="ECO:0007669"/>
    <property type="project" value="InterPro"/>
</dbReference>
<accession>A0AAD6YXX2</accession>
<dbReference type="InterPro" id="IPR038765">
    <property type="entry name" value="Papain-like_cys_pep_sf"/>
</dbReference>
<dbReference type="Proteomes" id="UP001218218">
    <property type="component" value="Unassembled WGS sequence"/>
</dbReference>
<proteinExistence type="inferred from homology"/>
<feature type="domain" description="Ubiquitin-like protease family profile" evidence="4">
    <location>
        <begin position="48"/>
        <end position="225"/>
    </location>
</feature>
<evidence type="ECO:0000313" key="5">
    <source>
        <dbReference type="EMBL" id="KAJ7300993.1"/>
    </source>
</evidence>
<name>A0AAD6YXX2_9AGAR</name>
<organism evidence="5 6">
    <name type="scientific">Mycena albidolilacea</name>
    <dbReference type="NCBI Taxonomy" id="1033008"/>
    <lineage>
        <taxon>Eukaryota</taxon>
        <taxon>Fungi</taxon>
        <taxon>Dikarya</taxon>
        <taxon>Basidiomycota</taxon>
        <taxon>Agaricomycotina</taxon>
        <taxon>Agaricomycetes</taxon>
        <taxon>Agaricomycetidae</taxon>
        <taxon>Agaricales</taxon>
        <taxon>Marasmiineae</taxon>
        <taxon>Mycenaceae</taxon>
        <taxon>Mycena</taxon>
    </lineage>
</organism>
<gene>
    <name evidence="5" type="ORF">DFH08DRAFT_656612</name>
</gene>
<dbReference type="GO" id="GO:0006508">
    <property type="term" value="P:proteolysis"/>
    <property type="evidence" value="ECO:0007669"/>
    <property type="project" value="UniProtKB-KW"/>
</dbReference>
<comment type="caution">
    <text evidence="5">The sequence shown here is derived from an EMBL/GenBank/DDBJ whole genome shotgun (WGS) entry which is preliminary data.</text>
</comment>
<feature type="non-terminal residue" evidence="5">
    <location>
        <position position="1"/>
    </location>
</feature>
<comment type="similarity">
    <text evidence="1">Belongs to the peptidase C48 family.</text>
</comment>
<dbReference type="Gene3D" id="3.40.395.10">
    <property type="entry name" value="Adenoviral Proteinase, Chain A"/>
    <property type="match status" value="1"/>
</dbReference>
<evidence type="ECO:0000256" key="2">
    <source>
        <dbReference type="ARBA" id="ARBA00022670"/>
    </source>
</evidence>
<dbReference type="GO" id="GO:0019783">
    <property type="term" value="F:ubiquitin-like protein peptidase activity"/>
    <property type="evidence" value="ECO:0007669"/>
    <property type="project" value="UniProtKB-ARBA"/>
</dbReference>
<dbReference type="AlphaFoldDB" id="A0AAD6YXX2"/>
<keyword evidence="2" id="KW-0645">Protease</keyword>
<evidence type="ECO:0000256" key="1">
    <source>
        <dbReference type="ARBA" id="ARBA00005234"/>
    </source>
</evidence>
<dbReference type="SUPFAM" id="SSF54001">
    <property type="entry name" value="Cysteine proteinases"/>
    <property type="match status" value="1"/>
</dbReference>
<dbReference type="Pfam" id="PF02902">
    <property type="entry name" value="Peptidase_C48"/>
    <property type="match status" value="1"/>
</dbReference>
<protein>
    <recommendedName>
        <fullName evidence="4">Ubiquitin-like protease family profile domain-containing protein</fullName>
    </recommendedName>
</protein>